<gene>
    <name evidence="2" type="ORF">L195_g059939</name>
</gene>
<dbReference type="Pfam" id="PF07727">
    <property type="entry name" value="RVT_2"/>
    <property type="match status" value="1"/>
</dbReference>
<reference evidence="2 3" key="1">
    <citation type="journal article" date="2014" name="Am. J. Bot.">
        <title>Genome assembly and annotation for red clover (Trifolium pratense; Fabaceae).</title>
        <authorList>
            <person name="Istvanek J."/>
            <person name="Jaros M."/>
            <person name="Krenek A."/>
            <person name="Repkova J."/>
        </authorList>
    </citation>
    <scope>NUCLEOTIDE SEQUENCE [LARGE SCALE GENOMIC DNA]</scope>
    <source>
        <strain evidence="3">cv. Tatra</strain>
        <tissue evidence="2">Young leaves</tissue>
    </source>
</reference>
<sequence>MYGRRAQHKARLVARGFLQKHGIDYNEVYAPTARLETVRLVVSLACKNKWLRYHLDVKSAFLNDPLKEEAFVSQPP</sequence>
<feature type="non-terminal residue" evidence="2">
    <location>
        <position position="76"/>
    </location>
</feature>
<evidence type="ECO:0000259" key="1">
    <source>
        <dbReference type="Pfam" id="PF07727"/>
    </source>
</evidence>
<comment type="caution">
    <text evidence="2">The sequence shown here is derived from an EMBL/GenBank/DDBJ whole genome shotgun (WGS) entry which is preliminary data.</text>
</comment>
<evidence type="ECO:0000313" key="2">
    <source>
        <dbReference type="EMBL" id="PNX59945.1"/>
    </source>
</evidence>
<feature type="domain" description="Reverse transcriptase Ty1/copia-type" evidence="1">
    <location>
        <begin position="5"/>
        <end position="76"/>
    </location>
</feature>
<proteinExistence type="predicted"/>
<dbReference type="STRING" id="57577.A0A2K3K0W2"/>
<dbReference type="InterPro" id="IPR013103">
    <property type="entry name" value="RVT_2"/>
</dbReference>
<organism evidence="2 3">
    <name type="scientific">Trifolium pratense</name>
    <name type="common">Red clover</name>
    <dbReference type="NCBI Taxonomy" id="57577"/>
    <lineage>
        <taxon>Eukaryota</taxon>
        <taxon>Viridiplantae</taxon>
        <taxon>Streptophyta</taxon>
        <taxon>Embryophyta</taxon>
        <taxon>Tracheophyta</taxon>
        <taxon>Spermatophyta</taxon>
        <taxon>Magnoliopsida</taxon>
        <taxon>eudicotyledons</taxon>
        <taxon>Gunneridae</taxon>
        <taxon>Pentapetalae</taxon>
        <taxon>rosids</taxon>
        <taxon>fabids</taxon>
        <taxon>Fabales</taxon>
        <taxon>Fabaceae</taxon>
        <taxon>Papilionoideae</taxon>
        <taxon>50 kb inversion clade</taxon>
        <taxon>NPAAA clade</taxon>
        <taxon>Hologalegina</taxon>
        <taxon>IRL clade</taxon>
        <taxon>Trifolieae</taxon>
        <taxon>Trifolium</taxon>
    </lineage>
</organism>
<protein>
    <submittedName>
        <fullName evidence="2">Retrotransposon protein putative unclassified</fullName>
    </submittedName>
</protein>
<dbReference type="AlphaFoldDB" id="A0A2K3K0W2"/>
<accession>A0A2K3K0W2</accession>
<evidence type="ECO:0000313" key="3">
    <source>
        <dbReference type="Proteomes" id="UP000236291"/>
    </source>
</evidence>
<reference evidence="2 3" key="2">
    <citation type="journal article" date="2017" name="Front. Plant Sci.">
        <title>Gene Classification and Mining of Molecular Markers Useful in Red Clover (Trifolium pratense) Breeding.</title>
        <authorList>
            <person name="Istvanek J."/>
            <person name="Dluhosova J."/>
            <person name="Dluhos P."/>
            <person name="Patkova L."/>
            <person name="Nedelnik J."/>
            <person name="Repkova J."/>
        </authorList>
    </citation>
    <scope>NUCLEOTIDE SEQUENCE [LARGE SCALE GENOMIC DNA]</scope>
    <source>
        <strain evidence="3">cv. Tatra</strain>
        <tissue evidence="2">Young leaves</tissue>
    </source>
</reference>
<name>A0A2K3K0W2_TRIPR</name>
<dbReference type="EMBL" id="ASHM01134305">
    <property type="protein sequence ID" value="PNX59945.1"/>
    <property type="molecule type" value="Genomic_DNA"/>
</dbReference>
<dbReference type="Proteomes" id="UP000236291">
    <property type="component" value="Unassembled WGS sequence"/>
</dbReference>